<dbReference type="EMBL" id="CP002159">
    <property type="protein sequence ID" value="ADL55104.1"/>
    <property type="molecule type" value="Genomic_DNA"/>
</dbReference>
<dbReference type="OrthoDB" id="5296742at2"/>
<keyword evidence="2" id="KW-0969">Cilium</keyword>
<evidence type="ECO:0000313" key="2">
    <source>
        <dbReference type="EMBL" id="ADL55104.1"/>
    </source>
</evidence>
<reference evidence="2 3" key="1">
    <citation type="submission" date="2010-08" db="EMBL/GenBank/DDBJ databases">
        <title>Complete sequence of Gallionella capsiferriformans ES-2.</title>
        <authorList>
            <consortium name="US DOE Joint Genome Institute"/>
            <person name="Lucas S."/>
            <person name="Copeland A."/>
            <person name="Lapidus A."/>
            <person name="Cheng J.-F."/>
            <person name="Bruce D."/>
            <person name="Goodwin L."/>
            <person name="Pitluck S."/>
            <person name="Chertkov O."/>
            <person name="Davenport K.W."/>
            <person name="Detter J.C."/>
            <person name="Han C."/>
            <person name="Tapia R."/>
            <person name="Land M."/>
            <person name="Hauser L."/>
            <person name="Chang Y.-J."/>
            <person name="Jeffries C."/>
            <person name="Kyrpides N."/>
            <person name="Ivanova N."/>
            <person name="Mikhailova N."/>
            <person name="Shelobolina E.S."/>
            <person name="Picardal F."/>
            <person name="Roden E."/>
            <person name="Emerson D."/>
            <person name="Woyke T."/>
        </authorList>
    </citation>
    <scope>NUCLEOTIDE SEQUENCE [LARGE SCALE GENOMIC DNA]</scope>
    <source>
        <strain evidence="2 3">ES-2</strain>
    </source>
</reference>
<dbReference type="KEGG" id="gca:Galf_1074"/>
<gene>
    <name evidence="2" type="ordered locus">Galf_1074</name>
</gene>
<evidence type="ECO:0000259" key="1">
    <source>
        <dbReference type="Pfam" id="PF02120"/>
    </source>
</evidence>
<keyword evidence="2" id="KW-0282">Flagellum</keyword>
<dbReference type="RefSeq" id="WP_013293044.1">
    <property type="nucleotide sequence ID" value="NC_014394.1"/>
</dbReference>
<dbReference type="Gene3D" id="3.30.750.140">
    <property type="match status" value="1"/>
</dbReference>
<organism evidence="2 3">
    <name type="scientific">Gallionella capsiferriformans (strain ES-2)</name>
    <name type="common">Gallionella ferruginea capsiferriformans (strain ES-2)</name>
    <dbReference type="NCBI Taxonomy" id="395494"/>
    <lineage>
        <taxon>Bacteria</taxon>
        <taxon>Pseudomonadati</taxon>
        <taxon>Pseudomonadota</taxon>
        <taxon>Betaproteobacteria</taxon>
        <taxon>Nitrosomonadales</taxon>
        <taxon>Gallionellaceae</taxon>
        <taxon>Gallionella</taxon>
    </lineage>
</organism>
<dbReference type="InterPro" id="IPR038610">
    <property type="entry name" value="FliK-like_C_sf"/>
</dbReference>
<dbReference type="Pfam" id="PF02120">
    <property type="entry name" value="Flg_hook"/>
    <property type="match status" value="1"/>
</dbReference>
<evidence type="ECO:0000313" key="3">
    <source>
        <dbReference type="Proteomes" id="UP000001235"/>
    </source>
</evidence>
<sequence length="335" mass="36269">MQPANLTQTLQALYRQSKPLIIAEKLPATTAQTERTGISVDKLTPGQEVTATVQEQVSPGLFKVQIAGQVMQMRLPGQLQAGTTMTLKVESISPHLMFSIFASSAPIATQEQISSASRLLSNLAELPLGRTLIESSSGHPVWPTAGAAPDSKQLAAGLKDALANSGLFYESHQAQWVRGERSTAQLLIEPQNQSSPQSDYPVAAVPDKSTAQSALPISKELLPLVQQQLHTLETHQLTWTGQIWPEQTMQWEIQGQPERHSMQPEDRQWSTEMELALPNLGDVHARLVYNQGGIRLTLQGADAASVALFNRRLQGLAATLADAGVPLTGALIEKT</sequence>
<keyword evidence="3" id="KW-1185">Reference proteome</keyword>
<accession>D9SF07</accession>
<proteinExistence type="predicted"/>
<dbReference type="AlphaFoldDB" id="D9SF07"/>
<feature type="domain" description="Flagellar hook-length control protein-like C-terminal" evidence="1">
    <location>
        <begin position="259"/>
        <end position="329"/>
    </location>
</feature>
<dbReference type="Proteomes" id="UP000001235">
    <property type="component" value="Chromosome"/>
</dbReference>
<keyword evidence="2" id="KW-0966">Cell projection</keyword>
<dbReference type="InterPro" id="IPR021136">
    <property type="entry name" value="Flagellar_hook_control-like_C"/>
</dbReference>
<dbReference type="STRING" id="395494.Galf_1074"/>
<name>D9SF07_GALCS</name>
<dbReference type="eggNOG" id="COG3144">
    <property type="taxonomic scope" value="Bacteria"/>
</dbReference>
<dbReference type="HOGENOM" id="CLU_033226_0_0_4"/>
<protein>
    <submittedName>
        <fullName evidence="2">Flagellar hook-length control protein-like, C-terminal domain</fullName>
    </submittedName>
</protein>